<feature type="domain" description="CP-type G" evidence="12">
    <location>
        <begin position="78"/>
        <end position="235"/>
    </location>
</feature>
<keyword evidence="8 10" id="KW-0694">RNA-binding</keyword>
<dbReference type="InterPro" id="IPR031944">
    <property type="entry name" value="RsgA_N"/>
</dbReference>
<comment type="similarity">
    <text evidence="10">Belongs to the TRAFAC class YlqF/YawG GTPase family. RsgA subfamily.</text>
</comment>
<dbReference type="InterPro" id="IPR010914">
    <property type="entry name" value="RsgA_GTPase_dom"/>
</dbReference>
<keyword evidence="5 10" id="KW-0547">Nucleotide-binding</keyword>
<accession>A0ABS3H5T7</accession>
<protein>
    <recommendedName>
        <fullName evidence="10">Small ribosomal subunit biogenesis GTPase RsgA</fullName>
        <ecNumber evidence="10">3.6.1.-</ecNumber>
    </recommendedName>
</protein>
<evidence type="ECO:0000256" key="1">
    <source>
        <dbReference type="ARBA" id="ARBA00022490"/>
    </source>
</evidence>
<dbReference type="InterPro" id="IPR030378">
    <property type="entry name" value="G_CP_dom"/>
</dbReference>
<dbReference type="HAMAP" id="MF_01820">
    <property type="entry name" value="GTPase_RsgA"/>
    <property type="match status" value="1"/>
</dbReference>
<evidence type="ECO:0000313" key="13">
    <source>
        <dbReference type="EMBL" id="MBO0448349.1"/>
    </source>
</evidence>
<dbReference type="PANTHER" id="PTHR32120">
    <property type="entry name" value="SMALL RIBOSOMAL SUBUNIT BIOGENESIS GTPASE RSGA"/>
    <property type="match status" value="1"/>
</dbReference>
<evidence type="ECO:0000256" key="4">
    <source>
        <dbReference type="ARBA" id="ARBA00022730"/>
    </source>
</evidence>
<proteinExistence type="inferred from homology"/>
<evidence type="ECO:0000313" key="14">
    <source>
        <dbReference type="Proteomes" id="UP000664256"/>
    </source>
</evidence>
<dbReference type="Pfam" id="PF16745">
    <property type="entry name" value="RsgA_N"/>
    <property type="match status" value="1"/>
</dbReference>
<dbReference type="PANTHER" id="PTHR32120:SF11">
    <property type="entry name" value="SMALL RIBOSOMAL SUBUNIT BIOGENESIS GTPASE RSGA 1, MITOCHONDRIAL-RELATED"/>
    <property type="match status" value="1"/>
</dbReference>
<dbReference type="CDD" id="cd01854">
    <property type="entry name" value="YjeQ_EngC"/>
    <property type="match status" value="1"/>
</dbReference>
<dbReference type="EC" id="3.6.1.-" evidence="10"/>
<dbReference type="SUPFAM" id="SSF52540">
    <property type="entry name" value="P-loop containing nucleoside triphosphate hydrolases"/>
    <property type="match status" value="1"/>
</dbReference>
<keyword evidence="2 10" id="KW-0690">Ribosome biogenesis</keyword>
<keyword evidence="14" id="KW-1185">Reference proteome</keyword>
<dbReference type="PROSITE" id="PS51721">
    <property type="entry name" value="G_CP"/>
    <property type="match status" value="1"/>
</dbReference>
<keyword evidence="7 10" id="KW-0862">Zinc</keyword>
<feature type="binding site" evidence="10">
    <location>
        <position position="272"/>
    </location>
    <ligand>
        <name>Zn(2+)</name>
        <dbReference type="ChEBI" id="CHEBI:29105"/>
    </ligand>
</feature>
<evidence type="ECO:0000256" key="6">
    <source>
        <dbReference type="ARBA" id="ARBA00022801"/>
    </source>
</evidence>
<evidence type="ECO:0000256" key="5">
    <source>
        <dbReference type="ARBA" id="ARBA00022741"/>
    </source>
</evidence>
<dbReference type="Gene3D" id="3.40.50.300">
    <property type="entry name" value="P-loop containing nucleotide triphosphate hydrolases"/>
    <property type="match status" value="1"/>
</dbReference>
<comment type="caution">
    <text evidence="13">The sequence shown here is derived from an EMBL/GenBank/DDBJ whole genome shotgun (WGS) entry which is preliminary data.</text>
</comment>
<dbReference type="EMBL" id="JAFLVT010000004">
    <property type="protein sequence ID" value="MBO0448349.1"/>
    <property type="molecule type" value="Genomic_DNA"/>
</dbReference>
<feature type="binding site" evidence="10">
    <location>
        <begin position="178"/>
        <end position="186"/>
    </location>
    <ligand>
        <name>GTP</name>
        <dbReference type="ChEBI" id="CHEBI:37565"/>
    </ligand>
</feature>
<dbReference type="Proteomes" id="UP000664256">
    <property type="component" value="Unassembled WGS sequence"/>
</dbReference>
<evidence type="ECO:0000259" key="12">
    <source>
        <dbReference type="PROSITE" id="PS51721"/>
    </source>
</evidence>
<evidence type="ECO:0000259" key="11">
    <source>
        <dbReference type="PROSITE" id="PS50936"/>
    </source>
</evidence>
<keyword evidence="4 10" id="KW-0699">rRNA-binding</keyword>
<dbReference type="SUPFAM" id="SSF50249">
    <property type="entry name" value="Nucleic acid-binding proteins"/>
    <property type="match status" value="1"/>
</dbReference>
<organism evidence="13 14">
    <name type="scientific">Candidatus Enterococcus myersii</name>
    <dbReference type="NCBI Taxonomy" id="2815322"/>
    <lineage>
        <taxon>Bacteria</taxon>
        <taxon>Bacillati</taxon>
        <taxon>Bacillota</taxon>
        <taxon>Bacilli</taxon>
        <taxon>Lactobacillales</taxon>
        <taxon>Enterococcaceae</taxon>
        <taxon>Enterococcus</taxon>
    </lineage>
</organism>
<name>A0ABS3H5T7_9ENTE</name>
<gene>
    <name evidence="10 13" type="primary">rsgA</name>
    <name evidence="13" type="ORF">JZO76_02255</name>
</gene>
<evidence type="ECO:0000256" key="2">
    <source>
        <dbReference type="ARBA" id="ARBA00022517"/>
    </source>
</evidence>
<feature type="binding site" evidence="10">
    <location>
        <position position="264"/>
    </location>
    <ligand>
        <name>Zn(2+)</name>
        <dbReference type="ChEBI" id="CHEBI:29105"/>
    </ligand>
</feature>
<dbReference type="Pfam" id="PF03193">
    <property type="entry name" value="RsgA_GTPase"/>
    <property type="match status" value="1"/>
</dbReference>
<keyword evidence="9 10" id="KW-0342">GTP-binding</keyword>
<sequence>MVKYGSIVLNFIGGQWVKGQIRKALSGFYYVVAEDTTYQTRGRGNFRKRKLTPLVGDWVEFESSNLTDGYILDLLPRKNELVRPPVANVDLGIVVISMVEPAFSYNLLDRFLVNLEYKEIEPVIYLSKLDLLQDTQQLAHVKAVYEKIGYKVIASENEKVNIAALKKLFKDKLSVFMGQSGAGKSTLLNKIRPDLKLATAAISDYLGRGKHTTRHVELLPIDGGLVADTPGFSSLEFQDITAYELPRMFPEFVAAAPFCKFRECQHVNEPGCEVKHRVEQGEIASVRYDNYLQFLAEIEKRRPIYKKNK</sequence>
<feature type="binding site" evidence="10">
    <location>
        <begin position="127"/>
        <end position="130"/>
    </location>
    <ligand>
        <name>GTP</name>
        <dbReference type="ChEBI" id="CHEBI:37565"/>
    </ligand>
</feature>
<evidence type="ECO:0000256" key="7">
    <source>
        <dbReference type="ARBA" id="ARBA00022833"/>
    </source>
</evidence>
<comment type="subunit">
    <text evidence="10">Monomer. Associates with 30S ribosomal subunit, binds 16S rRNA.</text>
</comment>
<feature type="binding site" evidence="10">
    <location>
        <position position="266"/>
    </location>
    <ligand>
        <name>Zn(2+)</name>
        <dbReference type="ChEBI" id="CHEBI:29105"/>
    </ligand>
</feature>
<evidence type="ECO:0000256" key="8">
    <source>
        <dbReference type="ARBA" id="ARBA00022884"/>
    </source>
</evidence>
<dbReference type="Gene3D" id="1.10.40.50">
    <property type="entry name" value="Probable gtpase engc, domain 3"/>
    <property type="match status" value="1"/>
</dbReference>
<keyword evidence="6 10" id="KW-0378">Hydrolase</keyword>
<dbReference type="InterPro" id="IPR004881">
    <property type="entry name" value="Ribosome_biogen_GTPase_RsgA"/>
</dbReference>
<dbReference type="PROSITE" id="PS50936">
    <property type="entry name" value="ENGC_GTPASE"/>
    <property type="match status" value="1"/>
</dbReference>
<dbReference type="Gene3D" id="2.40.50.140">
    <property type="entry name" value="Nucleic acid-binding proteins"/>
    <property type="match status" value="1"/>
</dbReference>
<keyword evidence="3 10" id="KW-0479">Metal-binding</keyword>
<reference evidence="13 14" key="1">
    <citation type="submission" date="2021-03" db="EMBL/GenBank/DDBJ databases">
        <title>Enterococcal diversity collection.</title>
        <authorList>
            <person name="Gilmore M.S."/>
            <person name="Schwartzman J."/>
            <person name="Van Tyne D."/>
            <person name="Martin M."/>
            <person name="Earl A.M."/>
            <person name="Manson A.L."/>
            <person name="Straub T."/>
            <person name="Salamzade R."/>
            <person name="Saavedra J."/>
            <person name="Lebreton F."/>
            <person name="Prichula J."/>
            <person name="Schaufler K."/>
            <person name="Gaca A."/>
            <person name="Sgardioli B."/>
            <person name="Wagenaar J."/>
            <person name="Strong T."/>
        </authorList>
    </citation>
    <scope>NUCLEOTIDE SEQUENCE [LARGE SCALE GENOMIC DNA]</scope>
    <source>
        <strain evidence="13 14">MJM12</strain>
    </source>
</reference>
<evidence type="ECO:0000256" key="10">
    <source>
        <dbReference type="HAMAP-Rule" id="MF_01820"/>
    </source>
</evidence>
<evidence type="ECO:0000256" key="9">
    <source>
        <dbReference type="ARBA" id="ARBA00023134"/>
    </source>
</evidence>
<comment type="cofactor">
    <cofactor evidence="10">
        <name>Zn(2+)</name>
        <dbReference type="ChEBI" id="CHEBI:29105"/>
    </cofactor>
    <text evidence="10">Binds 1 zinc ion per subunit.</text>
</comment>
<feature type="binding site" evidence="10">
    <location>
        <position position="259"/>
    </location>
    <ligand>
        <name>Zn(2+)</name>
        <dbReference type="ChEBI" id="CHEBI:29105"/>
    </ligand>
</feature>
<keyword evidence="1 10" id="KW-0963">Cytoplasm</keyword>
<comment type="subcellular location">
    <subcellularLocation>
        <location evidence="10">Cytoplasm</location>
    </subcellularLocation>
</comment>
<dbReference type="NCBIfam" id="TIGR00157">
    <property type="entry name" value="ribosome small subunit-dependent GTPase A"/>
    <property type="match status" value="1"/>
</dbReference>
<dbReference type="CDD" id="cd04466">
    <property type="entry name" value="S1_YloQ_GTPase"/>
    <property type="match status" value="1"/>
</dbReference>
<feature type="domain" description="EngC GTPase" evidence="11">
    <location>
        <begin position="87"/>
        <end position="233"/>
    </location>
</feature>
<evidence type="ECO:0000256" key="3">
    <source>
        <dbReference type="ARBA" id="ARBA00022723"/>
    </source>
</evidence>
<dbReference type="RefSeq" id="WP_206902555.1">
    <property type="nucleotide sequence ID" value="NZ_JAFLVT010000004.1"/>
</dbReference>
<dbReference type="InterPro" id="IPR027417">
    <property type="entry name" value="P-loop_NTPase"/>
</dbReference>
<dbReference type="InterPro" id="IPR012340">
    <property type="entry name" value="NA-bd_OB-fold"/>
</dbReference>
<comment type="function">
    <text evidence="10">One of several proteins that assist in the late maturation steps of the functional core of the 30S ribosomal subunit. Helps release RbfA from mature subunits. May play a role in the assembly of ribosomal proteins into the subunit. Circularly permuted GTPase that catalyzes slow GTP hydrolysis, GTPase activity is stimulated by the 30S ribosomal subunit.</text>
</comment>